<dbReference type="InterPro" id="IPR005370">
    <property type="entry name" value="UPF0180"/>
</dbReference>
<protein>
    <recommendedName>
        <fullName evidence="1">UPF0180 protein CU635_17350</fullName>
    </recommendedName>
</protein>
<dbReference type="Proteomes" id="UP000234951">
    <property type="component" value="Unassembled WGS sequence"/>
</dbReference>
<proteinExistence type="inferred from homology"/>
<keyword evidence="5" id="KW-1185">Reference proteome</keyword>
<accession>A0A2N5GIJ9</accession>
<evidence type="ECO:0000313" key="3">
    <source>
        <dbReference type="EMBL" id="PLR98309.1"/>
    </source>
</evidence>
<dbReference type="NCBIfam" id="NF002845">
    <property type="entry name" value="PRK03094.1"/>
    <property type="match status" value="1"/>
</dbReference>
<sequence>MARIGVEQSLSYVQDALREKGYDVVELRQESDAENCSCCVITGLDTDVMGIEDTVTSGPVIEARGLTAEEVCQRVEERLR</sequence>
<gene>
    <name evidence="2" type="ORF">CU635_17350</name>
    <name evidence="3" type="ORF">CVD25_08025</name>
</gene>
<dbReference type="EMBL" id="PGVD01000022">
    <property type="protein sequence ID" value="PLR98309.1"/>
    <property type="molecule type" value="Genomic_DNA"/>
</dbReference>
<organism evidence="2 4">
    <name type="scientific">Bacillus canaveralius</name>
    <dbReference type="NCBI Taxonomy" id="1403243"/>
    <lineage>
        <taxon>Bacteria</taxon>
        <taxon>Bacillati</taxon>
        <taxon>Bacillota</taxon>
        <taxon>Bacilli</taxon>
        <taxon>Bacillales</taxon>
        <taxon>Bacillaceae</taxon>
        <taxon>Bacillus</taxon>
    </lineage>
</organism>
<reference evidence="2 4" key="1">
    <citation type="submission" date="2017-11" db="EMBL/GenBank/DDBJ databases">
        <title>Comparitive Functional Genomics of Dry Heat Resistant strains isolated from the Viking Spacecraft.</title>
        <authorList>
            <person name="Seuylemezian A."/>
            <person name="Cooper K."/>
            <person name="Vaishampayan P."/>
        </authorList>
    </citation>
    <scope>NUCLEOTIDE SEQUENCE [LARGE SCALE GENOMIC DNA]</scope>
    <source>
        <strain evidence="2 4">M4.6</strain>
    </source>
</reference>
<dbReference type="Proteomes" id="UP000235114">
    <property type="component" value="Unassembled WGS sequence"/>
</dbReference>
<reference evidence="3 5" key="2">
    <citation type="submission" date="2017-12" db="EMBL/GenBank/DDBJ databases">
        <title>Comparative Functional Genomics of Dry Heat Resistant strains isolated from the Viking Spacecraft.</title>
        <authorList>
            <person name="Seuylemezian A."/>
            <person name="Cooper K."/>
            <person name="Vaishampayan P."/>
        </authorList>
    </citation>
    <scope>NUCLEOTIDE SEQUENCE [LARGE SCALE GENOMIC DNA]</scope>
    <source>
        <strain evidence="3 5">ATCC 29669</strain>
    </source>
</reference>
<evidence type="ECO:0000313" key="2">
    <source>
        <dbReference type="EMBL" id="PLR80814.1"/>
    </source>
</evidence>
<evidence type="ECO:0000256" key="1">
    <source>
        <dbReference type="HAMAP-Rule" id="MF_00506"/>
    </source>
</evidence>
<dbReference type="RefSeq" id="WP_101578640.1">
    <property type="nucleotide sequence ID" value="NZ_PGVA01000044.1"/>
</dbReference>
<evidence type="ECO:0000313" key="4">
    <source>
        <dbReference type="Proteomes" id="UP000234951"/>
    </source>
</evidence>
<dbReference type="HAMAP" id="MF_00506">
    <property type="entry name" value="UPF0180"/>
    <property type="match status" value="1"/>
</dbReference>
<dbReference type="OrthoDB" id="1708042at2"/>
<dbReference type="AlphaFoldDB" id="A0A2N5GIJ9"/>
<evidence type="ECO:0000313" key="5">
    <source>
        <dbReference type="Proteomes" id="UP000235114"/>
    </source>
</evidence>
<name>A0A2N5GIJ9_9BACI</name>
<comment type="similarity">
    <text evidence="1">Belongs to the UPF0180 family.</text>
</comment>
<comment type="caution">
    <text evidence="2">The sequence shown here is derived from an EMBL/GenBank/DDBJ whole genome shotgun (WGS) entry which is preliminary data.</text>
</comment>
<dbReference type="EMBL" id="PGVA01000044">
    <property type="protein sequence ID" value="PLR80814.1"/>
    <property type="molecule type" value="Genomic_DNA"/>
</dbReference>
<dbReference type="Pfam" id="PF03698">
    <property type="entry name" value="UPF0180"/>
    <property type="match status" value="1"/>
</dbReference>